<protein>
    <submittedName>
        <fullName evidence="4">Uncharacterized protein</fullName>
    </submittedName>
</protein>
<accession>A0A290WZH8</accession>
<dbReference type="GO" id="GO:0046872">
    <property type="term" value="F:metal ion binding"/>
    <property type="evidence" value="ECO:0007669"/>
    <property type="project" value="UniProtKB-KW"/>
</dbReference>
<proteinExistence type="predicted"/>
<keyword evidence="1" id="KW-0409">Iron storage</keyword>
<reference evidence="4 5" key="1">
    <citation type="submission" date="2017-09" db="EMBL/GenBank/DDBJ databases">
        <title>Complete genome sequence of Janthinobacterium svalbardensis PAMC 27463.</title>
        <authorList>
            <person name="Cho Y.-J."/>
            <person name="Cho A."/>
            <person name="Kim O.-S."/>
            <person name="Lee J.-I."/>
        </authorList>
    </citation>
    <scope>NUCLEOTIDE SEQUENCE [LARGE SCALE GENOMIC DNA]</scope>
    <source>
        <strain evidence="4 5">PAMC 27463</strain>
    </source>
</reference>
<sequence length="103" mass="11538">MRMTTVSLEESGLPATALDMHRAIGATIAALHALDLNSQRFEACTDPELRRVLAHAGDTSRKEAAMLLEWMRRRDARLDTAMKEALFKAGPIVAQYHYDEKIV</sequence>
<keyword evidence="5" id="KW-1185">Reference proteome</keyword>
<dbReference type="Proteomes" id="UP000218437">
    <property type="component" value="Chromosome"/>
</dbReference>
<gene>
    <name evidence="4" type="ORF">CNX70_20535</name>
</gene>
<dbReference type="Pfam" id="PF22277">
    <property type="entry name" value="EncFtn-like"/>
    <property type="match status" value="1"/>
</dbReference>
<dbReference type="EMBL" id="CP023422">
    <property type="protein sequence ID" value="ATD62263.1"/>
    <property type="molecule type" value="Genomic_DNA"/>
</dbReference>
<dbReference type="GO" id="GO:0006879">
    <property type="term" value="P:intracellular iron ion homeostasis"/>
    <property type="evidence" value="ECO:0007669"/>
    <property type="project" value="UniProtKB-KW"/>
</dbReference>
<evidence type="ECO:0000313" key="5">
    <source>
        <dbReference type="Proteomes" id="UP000218437"/>
    </source>
</evidence>
<dbReference type="InterPro" id="IPR054581">
    <property type="entry name" value="EncFtn-like"/>
</dbReference>
<dbReference type="KEGG" id="jsv:CNX70_20535"/>
<dbReference type="Gene3D" id="6.10.140.1960">
    <property type="match status" value="1"/>
</dbReference>
<evidence type="ECO:0000256" key="3">
    <source>
        <dbReference type="ARBA" id="ARBA00023004"/>
    </source>
</evidence>
<evidence type="ECO:0000256" key="1">
    <source>
        <dbReference type="ARBA" id="ARBA00022434"/>
    </source>
</evidence>
<dbReference type="AlphaFoldDB" id="A0A290WZH8"/>
<evidence type="ECO:0000313" key="4">
    <source>
        <dbReference type="EMBL" id="ATD62263.1"/>
    </source>
</evidence>
<name>A0A290WZH8_9BURK</name>
<keyword evidence="2" id="KW-0479">Metal-binding</keyword>
<keyword evidence="3" id="KW-0408">Iron</keyword>
<organism evidence="4 5">
    <name type="scientific">Janthinobacterium svalbardensis</name>
    <dbReference type="NCBI Taxonomy" id="368607"/>
    <lineage>
        <taxon>Bacteria</taxon>
        <taxon>Pseudomonadati</taxon>
        <taxon>Pseudomonadota</taxon>
        <taxon>Betaproteobacteria</taxon>
        <taxon>Burkholderiales</taxon>
        <taxon>Oxalobacteraceae</taxon>
        <taxon>Janthinobacterium</taxon>
    </lineage>
</organism>
<evidence type="ECO:0000256" key="2">
    <source>
        <dbReference type="ARBA" id="ARBA00022723"/>
    </source>
</evidence>